<sequence length="261" mass="29688">MTRTMKKSEWAKLPLRWIHKGGLQTFTDMKLKKTRVPEGQEWTEALLHDREARNTCIAALRLYLVLCCRADYKSGEAAVTYPELMKLAQMSRPIVARSITRLVTAGLIRKKEQTRKEGSVIIIERWNDDYAWGKIPKLKLYDGNEAGQMLLLAQFNFSKSSFHAIKVYMALMAFRDRSAEGVAVVSYDKIAQVTGIARCYVAEAINRLYAMDLISYRPGHFNSGSTDDRTNHYLVKGLSARWPSPSQVEWSAPESSLNGNF</sequence>
<accession>A0A6C0L430</accession>
<organism evidence="1">
    <name type="scientific">Pseudomonas aeruginosa</name>
    <dbReference type="NCBI Taxonomy" id="287"/>
    <lineage>
        <taxon>Bacteria</taxon>
        <taxon>Pseudomonadati</taxon>
        <taxon>Pseudomonadota</taxon>
        <taxon>Gammaproteobacteria</taxon>
        <taxon>Pseudomonadales</taxon>
        <taxon>Pseudomonadaceae</taxon>
        <taxon>Pseudomonas</taxon>
    </lineage>
</organism>
<reference evidence="1" key="1">
    <citation type="submission" date="2019-10" db="EMBL/GenBank/DDBJ databases">
        <title>Extensively Drug-Resistant Pseudomonas aeruginosa ST664 clone carrying KPC-2-encoding megaplasmid in a burn clinic.</title>
        <authorList>
            <person name="Li Z."/>
            <person name="Cai Z."/>
            <person name="Cai Z."/>
            <person name="Zhang Y."/>
            <person name="Fu T."/>
            <person name="Jin Y."/>
            <person name="Cheng Z."/>
            <person name="Jin S."/>
            <person name="Wu W."/>
            <person name="Yang L."/>
            <person name="Bai F."/>
        </authorList>
    </citation>
    <scope>NUCLEOTIDE SEQUENCE</scope>
    <source>
        <strain evidence="1">NK546</strain>
        <plasmid evidence="1">pNK546b</plasmid>
    </source>
</reference>
<protein>
    <recommendedName>
        <fullName evidence="2">Replication protein</fullName>
    </recommendedName>
</protein>
<dbReference type="RefSeq" id="WP_181726064.1">
    <property type="nucleotide sequence ID" value="NZ_MN583270.1"/>
</dbReference>
<evidence type="ECO:0008006" key="2">
    <source>
        <dbReference type="Google" id="ProtNLM"/>
    </source>
</evidence>
<geneLocation type="plasmid" evidence="1">
    <name>pNK546b</name>
</geneLocation>
<proteinExistence type="predicted"/>
<dbReference type="EMBL" id="MN583270">
    <property type="protein sequence ID" value="QHU24587.1"/>
    <property type="molecule type" value="Genomic_DNA"/>
</dbReference>
<keyword evidence="1" id="KW-0614">Plasmid</keyword>
<name>A0A6C0L430_PSEAI</name>
<dbReference type="AlphaFoldDB" id="A0A6C0L430"/>
<evidence type="ECO:0000313" key="1">
    <source>
        <dbReference type="EMBL" id="QHU24587.1"/>
    </source>
</evidence>